<evidence type="ECO:0000313" key="8">
    <source>
        <dbReference type="EMBL" id="PRD52005.1"/>
    </source>
</evidence>
<evidence type="ECO:0000259" key="7">
    <source>
        <dbReference type="Pfam" id="PF14322"/>
    </source>
</evidence>
<reference evidence="8 9" key="1">
    <citation type="submission" date="2018-02" db="EMBL/GenBank/DDBJ databases">
        <title>The draft genome of Sphingobacterium gobiense H7.</title>
        <authorList>
            <person name="Li L."/>
            <person name="Liu L."/>
            <person name="Zhang X."/>
            <person name="Wang T."/>
            <person name="Liang L."/>
        </authorList>
    </citation>
    <scope>NUCLEOTIDE SEQUENCE [LARGE SCALE GENOMIC DNA]</scope>
    <source>
        <strain evidence="8 9">ACCC 05757</strain>
    </source>
</reference>
<dbReference type="Gene3D" id="1.25.40.390">
    <property type="match status" value="1"/>
</dbReference>
<evidence type="ECO:0000256" key="5">
    <source>
        <dbReference type="ARBA" id="ARBA00023237"/>
    </source>
</evidence>
<comment type="subcellular location">
    <subcellularLocation>
        <location evidence="1">Cell outer membrane</location>
    </subcellularLocation>
</comment>
<dbReference type="Proteomes" id="UP000238642">
    <property type="component" value="Unassembled WGS sequence"/>
</dbReference>
<sequence>MKKIQKMTIYKQRIFLVSVFLTILFVVGCGKQLDELRPHNVIFEDAQFDRPEGYSKAVTGLYALVASGPEASYVGGFTDQQIFFSEAKGNTIKSLDAQINRLTDVFDYINSSNKDLSDSYTYWRNAYNVMLHINKILGRIAPEETNPTILQAKGEALFMRAYVYFNLVRLYGKPYYQEPNTSPGVMLVLMDDLSPDFAPARASVEEVYQQVIADLEAAMPLLQEQKSNSYASRSAADALLSRVQLYRGGTFTAPNREANEKAFTHADRVIREGGYTLLQGEEYRTYYDTGNIGNKEDIFAINGEYMNGQIASRWKMPPQINYTGGLYRPSPYLLSLMEEEDMRWAFYVENLTPGFPDDNIAVNKYNIGYDAIYSRSPYRVLRLAEMYLNRAEALVKLGRDAEALADVNTIRQRAGLEILSGLSGEVLFREILKQRKIELAFEGHASYDEFRNGLPMVRNYVSGRSGEMTVQPTDPGILMQIPDEEIADNPNLVPNPR</sequence>
<keyword evidence="5" id="KW-0998">Cell outer membrane</keyword>
<proteinExistence type="inferred from homology"/>
<dbReference type="PROSITE" id="PS51257">
    <property type="entry name" value="PROKAR_LIPOPROTEIN"/>
    <property type="match status" value="1"/>
</dbReference>
<evidence type="ECO:0000256" key="2">
    <source>
        <dbReference type="ARBA" id="ARBA00006275"/>
    </source>
</evidence>
<evidence type="ECO:0008006" key="10">
    <source>
        <dbReference type="Google" id="ProtNLM"/>
    </source>
</evidence>
<accession>A0A2S9JGB6</accession>
<dbReference type="AlphaFoldDB" id="A0A2S9JGB6"/>
<evidence type="ECO:0000256" key="4">
    <source>
        <dbReference type="ARBA" id="ARBA00023136"/>
    </source>
</evidence>
<feature type="domain" description="RagB/SusD" evidence="6">
    <location>
        <begin position="363"/>
        <end position="496"/>
    </location>
</feature>
<evidence type="ECO:0000313" key="9">
    <source>
        <dbReference type="Proteomes" id="UP000238642"/>
    </source>
</evidence>
<gene>
    <name evidence="8" type="ORF">C5749_17050</name>
</gene>
<dbReference type="Pfam" id="PF07980">
    <property type="entry name" value="SusD_RagB"/>
    <property type="match status" value="1"/>
</dbReference>
<keyword evidence="4" id="KW-0472">Membrane</keyword>
<evidence type="ECO:0000256" key="3">
    <source>
        <dbReference type="ARBA" id="ARBA00022729"/>
    </source>
</evidence>
<evidence type="ECO:0000256" key="1">
    <source>
        <dbReference type="ARBA" id="ARBA00004442"/>
    </source>
</evidence>
<organism evidence="8 9">
    <name type="scientific">Sphingobacterium gobiense</name>
    <dbReference type="NCBI Taxonomy" id="1382456"/>
    <lineage>
        <taxon>Bacteria</taxon>
        <taxon>Pseudomonadati</taxon>
        <taxon>Bacteroidota</taxon>
        <taxon>Sphingobacteriia</taxon>
        <taxon>Sphingobacteriales</taxon>
        <taxon>Sphingobacteriaceae</taxon>
        <taxon>Sphingobacterium</taxon>
    </lineage>
</organism>
<feature type="domain" description="SusD-like N-terminal" evidence="7">
    <location>
        <begin position="88"/>
        <end position="245"/>
    </location>
</feature>
<comment type="caution">
    <text evidence="8">The sequence shown here is derived from an EMBL/GenBank/DDBJ whole genome shotgun (WGS) entry which is preliminary data.</text>
</comment>
<dbReference type="InterPro" id="IPR033985">
    <property type="entry name" value="SusD-like_N"/>
</dbReference>
<evidence type="ECO:0000259" key="6">
    <source>
        <dbReference type="Pfam" id="PF07980"/>
    </source>
</evidence>
<dbReference type="InterPro" id="IPR011990">
    <property type="entry name" value="TPR-like_helical_dom_sf"/>
</dbReference>
<name>A0A2S9JGB6_9SPHI</name>
<dbReference type="EMBL" id="PVBS01000004">
    <property type="protein sequence ID" value="PRD52005.1"/>
    <property type="molecule type" value="Genomic_DNA"/>
</dbReference>
<keyword evidence="9" id="KW-1185">Reference proteome</keyword>
<protein>
    <recommendedName>
        <fullName evidence="10">RagB/SusD family nutrient uptake outer membrane protein</fullName>
    </recommendedName>
</protein>
<keyword evidence="3" id="KW-0732">Signal</keyword>
<dbReference type="CDD" id="cd08977">
    <property type="entry name" value="SusD"/>
    <property type="match status" value="1"/>
</dbReference>
<dbReference type="GO" id="GO:0009279">
    <property type="term" value="C:cell outer membrane"/>
    <property type="evidence" value="ECO:0007669"/>
    <property type="project" value="UniProtKB-SubCell"/>
</dbReference>
<comment type="similarity">
    <text evidence="2">Belongs to the SusD family.</text>
</comment>
<dbReference type="Pfam" id="PF14322">
    <property type="entry name" value="SusD-like_3"/>
    <property type="match status" value="1"/>
</dbReference>
<dbReference type="SUPFAM" id="SSF48452">
    <property type="entry name" value="TPR-like"/>
    <property type="match status" value="1"/>
</dbReference>
<dbReference type="InterPro" id="IPR012944">
    <property type="entry name" value="SusD_RagB_dom"/>
</dbReference>
<dbReference type="OrthoDB" id="1080118at2"/>